<dbReference type="EMBL" id="FTPP01000001">
    <property type="protein sequence ID" value="SIT74488.1"/>
    <property type="molecule type" value="Genomic_DNA"/>
</dbReference>
<accession>A0A1R3W930</accession>
<feature type="transmembrane region" description="Helical" evidence="1">
    <location>
        <begin position="40"/>
        <end position="59"/>
    </location>
</feature>
<name>A0A1R3W930_9BACT</name>
<dbReference type="RefSeq" id="WP_076665581.1">
    <property type="nucleotide sequence ID" value="NZ_FTPP01000001.1"/>
</dbReference>
<reference evidence="3" key="1">
    <citation type="submission" date="2017-01" db="EMBL/GenBank/DDBJ databases">
        <authorList>
            <person name="Varghese N."/>
            <person name="Submissions S."/>
        </authorList>
    </citation>
    <scope>NUCLEOTIDE SEQUENCE [LARGE SCALE GENOMIC DNA]</scope>
    <source>
        <strain evidence="3">LP100</strain>
    </source>
</reference>
<evidence type="ECO:0000313" key="3">
    <source>
        <dbReference type="Proteomes" id="UP000187181"/>
    </source>
</evidence>
<dbReference type="STRING" id="1317125.SAMN05444128_0111"/>
<dbReference type="AlphaFoldDB" id="A0A1R3W930"/>
<feature type="transmembrane region" description="Helical" evidence="1">
    <location>
        <begin position="12"/>
        <end position="34"/>
    </location>
</feature>
<gene>
    <name evidence="2" type="ORF">SAMN05444128_0111</name>
</gene>
<dbReference type="OrthoDB" id="799809at2"/>
<evidence type="ECO:0000256" key="1">
    <source>
        <dbReference type="SAM" id="Phobius"/>
    </source>
</evidence>
<keyword evidence="1" id="KW-0472">Membrane</keyword>
<keyword evidence="3" id="KW-1185">Reference proteome</keyword>
<dbReference type="Proteomes" id="UP000187181">
    <property type="component" value="Unassembled WGS sequence"/>
</dbReference>
<keyword evidence="1" id="KW-0812">Transmembrane</keyword>
<proteinExistence type="predicted"/>
<sequence length="128" mass="14284">MNRPARIATLQGIYWALTGIWPLVHMASFLWVTGPKEDLWLVRTVAVLITVIGLVLLAAGIKKRVTPEIRWLGIGGAAGLGFIDVYYSLNDVIRNVYLLDAIGELVLILLWLWAGKRDLITSTSENQR</sequence>
<keyword evidence="1" id="KW-1133">Transmembrane helix</keyword>
<protein>
    <submittedName>
        <fullName evidence="2">Uncharacterized protein</fullName>
    </submittedName>
</protein>
<feature type="transmembrane region" description="Helical" evidence="1">
    <location>
        <begin position="95"/>
        <end position="114"/>
    </location>
</feature>
<feature type="transmembrane region" description="Helical" evidence="1">
    <location>
        <begin position="71"/>
        <end position="89"/>
    </location>
</feature>
<evidence type="ECO:0000313" key="2">
    <source>
        <dbReference type="EMBL" id="SIT74488.1"/>
    </source>
</evidence>
<organism evidence="2 3">
    <name type="scientific">Pontibacter indicus</name>
    <dbReference type="NCBI Taxonomy" id="1317125"/>
    <lineage>
        <taxon>Bacteria</taxon>
        <taxon>Pseudomonadati</taxon>
        <taxon>Bacteroidota</taxon>
        <taxon>Cytophagia</taxon>
        <taxon>Cytophagales</taxon>
        <taxon>Hymenobacteraceae</taxon>
        <taxon>Pontibacter</taxon>
    </lineage>
</organism>